<evidence type="ECO:0000259" key="9">
    <source>
        <dbReference type="Pfam" id="PF07282"/>
    </source>
</evidence>
<evidence type="ECO:0000313" key="12">
    <source>
        <dbReference type="Proteomes" id="UP000617743"/>
    </source>
</evidence>
<organism evidence="11 12">
    <name type="scientific">Streptomyces lomondensis</name>
    <dbReference type="NCBI Taxonomy" id="68229"/>
    <lineage>
        <taxon>Bacteria</taxon>
        <taxon>Bacillati</taxon>
        <taxon>Actinomycetota</taxon>
        <taxon>Actinomycetes</taxon>
        <taxon>Kitasatosporales</taxon>
        <taxon>Streptomycetaceae</taxon>
        <taxon>Streptomyces</taxon>
    </lineage>
</organism>
<evidence type="ECO:0000256" key="5">
    <source>
        <dbReference type="ARBA" id="ARBA00023125"/>
    </source>
</evidence>
<evidence type="ECO:0000259" key="8">
    <source>
        <dbReference type="Pfam" id="PF01385"/>
    </source>
</evidence>
<keyword evidence="12" id="KW-1185">Reference proteome</keyword>
<gene>
    <name evidence="11" type="primary">ydcM</name>
    <name evidence="11" type="ORF">GCM10010383_77510</name>
</gene>
<dbReference type="InterPro" id="IPR021027">
    <property type="entry name" value="Transposase_put_HTH"/>
</dbReference>
<dbReference type="Pfam" id="PF12323">
    <property type="entry name" value="HTH_OrfB_IS605"/>
    <property type="match status" value="1"/>
</dbReference>
<accession>A0ABQ2XX73</accession>
<dbReference type="InterPro" id="IPR010095">
    <property type="entry name" value="Cas12f1-like_TNB"/>
</dbReference>
<keyword evidence="6" id="KW-0233">DNA recombination</keyword>
<feature type="region of interest" description="Disordered" evidence="7">
    <location>
        <begin position="374"/>
        <end position="424"/>
    </location>
</feature>
<evidence type="ECO:0000259" key="10">
    <source>
        <dbReference type="Pfam" id="PF12323"/>
    </source>
</evidence>
<evidence type="ECO:0000256" key="3">
    <source>
        <dbReference type="ARBA" id="ARBA00022723"/>
    </source>
</evidence>
<sequence>MLVGRRYRLQFTPEQREVAEEYGSICRAVWNIGLEQRREYRRRGAWIDYVQQAREMAEAKVEHPWLRTAPSHILQQTLRDLDRACRTHGTFGVRWRAKQRWQPSFRFPDPRHLSVERLGRKRGRARLPKLGWVIFRWSRPLGGTLKSATVSRDGKHWYVSFLVETGTAGPAVSLERGRVGIDRGVAVLAATSDGRFFDRSFITPGEAQRCRRLQQQHARTQKGSNRRKACQERMRVIMRRVRDRRRDFHTQTARHVVDGNGLVVLEDLNTVGMTATARGTSAEPGTRVGQKAGLNRAILDKGWHSFELAVRNRARHTGTAVRTVNPAFSSTTCPACGCVHPDNRESQARFVCTTCGHREHADTVGAKNVLARGHTGHRAWRPRRQPVCEAPTSAKRKELALRPLRSESPRLRPRGGSPSPSCGT</sequence>
<comment type="caution">
    <text evidence="11">The sequence shown here is derived from an EMBL/GenBank/DDBJ whole genome shotgun (WGS) entry which is preliminary data.</text>
</comment>
<dbReference type="Pfam" id="PF01385">
    <property type="entry name" value="OrfB_IS605"/>
    <property type="match status" value="1"/>
</dbReference>
<keyword evidence="4" id="KW-0862">Zinc</keyword>
<evidence type="ECO:0000256" key="6">
    <source>
        <dbReference type="ARBA" id="ARBA00023172"/>
    </source>
</evidence>
<feature type="domain" description="Transposase putative helix-turn-helix" evidence="10">
    <location>
        <begin position="1"/>
        <end position="43"/>
    </location>
</feature>
<dbReference type="Pfam" id="PF07282">
    <property type="entry name" value="Cas12f1-like_TNB"/>
    <property type="match status" value="1"/>
</dbReference>
<keyword evidence="5" id="KW-0238">DNA-binding</keyword>
<name>A0ABQ2XX73_9ACTN</name>
<feature type="compositionally biased region" description="Low complexity" evidence="7">
    <location>
        <begin position="414"/>
        <end position="424"/>
    </location>
</feature>
<dbReference type="Proteomes" id="UP000617743">
    <property type="component" value="Unassembled WGS sequence"/>
</dbReference>
<dbReference type="NCBIfam" id="NF040570">
    <property type="entry name" value="guided_TnpB"/>
    <property type="match status" value="1"/>
</dbReference>
<keyword evidence="3" id="KW-0479">Metal-binding</keyword>
<dbReference type="InterPro" id="IPR001959">
    <property type="entry name" value="Transposase"/>
</dbReference>
<reference evidence="12" key="1">
    <citation type="journal article" date="2019" name="Int. J. Syst. Evol. Microbiol.">
        <title>The Global Catalogue of Microorganisms (GCM) 10K type strain sequencing project: providing services to taxonomists for standard genome sequencing and annotation.</title>
        <authorList>
            <consortium name="The Broad Institute Genomics Platform"/>
            <consortium name="The Broad Institute Genome Sequencing Center for Infectious Disease"/>
            <person name="Wu L."/>
            <person name="Ma J."/>
        </authorList>
    </citation>
    <scope>NUCLEOTIDE SEQUENCE [LARGE SCALE GENOMIC DNA]</scope>
    <source>
        <strain evidence="12">JCM 4866</strain>
    </source>
</reference>
<dbReference type="RefSeq" id="WP_229906788.1">
    <property type="nucleotide sequence ID" value="NZ_BMWC01000024.1"/>
</dbReference>
<feature type="compositionally biased region" description="Basic residues" evidence="7">
    <location>
        <begin position="374"/>
        <end position="384"/>
    </location>
</feature>
<comment type="similarity">
    <text evidence="1">In the C-terminal section; belongs to the transposase 35 family.</text>
</comment>
<feature type="compositionally biased region" description="Basic and acidic residues" evidence="7">
    <location>
        <begin position="395"/>
        <end position="410"/>
    </location>
</feature>
<evidence type="ECO:0000256" key="2">
    <source>
        <dbReference type="ARBA" id="ARBA00022578"/>
    </source>
</evidence>
<evidence type="ECO:0000313" key="11">
    <source>
        <dbReference type="EMBL" id="GGX35915.1"/>
    </source>
</evidence>
<keyword evidence="2" id="KW-0815">Transposition</keyword>
<evidence type="ECO:0000256" key="4">
    <source>
        <dbReference type="ARBA" id="ARBA00022833"/>
    </source>
</evidence>
<evidence type="ECO:0000256" key="7">
    <source>
        <dbReference type="SAM" id="MobiDB-lite"/>
    </source>
</evidence>
<feature type="domain" description="Cas12f1-like TNB" evidence="9">
    <location>
        <begin position="303"/>
        <end position="369"/>
    </location>
</feature>
<protein>
    <submittedName>
        <fullName evidence="11">Transposase</fullName>
    </submittedName>
</protein>
<proteinExistence type="inferred from homology"/>
<feature type="domain" description="Probable transposase IS891/IS1136/IS1341" evidence="8">
    <location>
        <begin position="170"/>
        <end position="274"/>
    </location>
</feature>
<dbReference type="EMBL" id="BMWC01000024">
    <property type="protein sequence ID" value="GGX35915.1"/>
    <property type="molecule type" value="Genomic_DNA"/>
</dbReference>
<evidence type="ECO:0000256" key="1">
    <source>
        <dbReference type="ARBA" id="ARBA00008761"/>
    </source>
</evidence>